<sequence length="848" mass="93244">MPLPPGSKSRSLENERSLISIEGDEGDIFRSNWGASVDGKRPRSTGSLSDEQVDMDFAAMSVDTPTLASNAARHKISVKPKSRRLSTKSFRRNREAAGSPLPEVKEESVTPREEPATKLPETVKNISTQENKTVIQINGFGKEDNRVTSIKKAVDENTAMKSASLPRNLEKTEVVRKHSGQEEPKSPIRQPQPQVSPVSGGLEEVKLRKPRPTSLIETRGSDNSEKSELANAFKRMSVKREESPLKEEGGKVTDVVQAKKEKEIVIDSFDFTKSGGAVSNKENNSKFGVSLKSTTPTSPIKSPTSGVTFVLKKEPLKPQSSSTKNENVRPASANDTKVTNEKDVTVQGEVTPKLSPTKNSVKENEDKLTKLPSPREEYRAKREGRSKTLPEQPVSKDFLNQKDYSSTAKFSQSLSNKDEHSEKVESKPETATSPIGRRTEPKRMSWVGSSSSSTSESSVPSWIEMAKKRQGGEVNEVEKKEPKPVVSLSREPAKVKSTDSSVTSSSGATKEQKDIFNGSKKSPDEQKDKDFVTKPSTTTSSKPDIHKPLVSKLSDSKTETQPVSKPLVGKLTDNKTEVQSVNKSVSSKVSENKMETQTDIKPAVEKLSDSKPESIPVKPVIGKLTDVKSDTQQESKPLVRKPSDVKVETQSISKTYSTKTEPEVKSVPVSARIMAMKKETETQQQLHKSATQPSKIQPVKKDTEPVNKLSSNTKTQEVKEVKKDQEPIHKPLITKVSDGKKENENVVTSLAGKTSLFEKKNVTSGSSVPAWKSNLQKKDKEVKIEIIEKPSATVPVNTVQPKPTATKSVEEKPSVLREKPVEKCNDGATNRKSKVLDLVKNYQKLQVS</sequence>
<feature type="compositionally biased region" description="Low complexity" evidence="1">
    <location>
        <begin position="533"/>
        <end position="542"/>
    </location>
</feature>
<feature type="compositionally biased region" description="Low complexity" evidence="1">
    <location>
        <begin position="445"/>
        <end position="461"/>
    </location>
</feature>
<evidence type="ECO:0000256" key="1">
    <source>
        <dbReference type="SAM" id="MobiDB-lite"/>
    </source>
</evidence>
<dbReference type="Proteomes" id="UP001217089">
    <property type="component" value="Unassembled WGS sequence"/>
</dbReference>
<feature type="domain" description="DUF4592" evidence="2">
    <location>
        <begin position="35"/>
        <end position="88"/>
    </location>
</feature>
<feature type="compositionally biased region" description="Polar residues" evidence="1">
    <location>
        <begin position="648"/>
        <end position="659"/>
    </location>
</feature>
<feature type="compositionally biased region" description="Basic and acidic residues" evidence="1">
    <location>
        <begin position="808"/>
        <end position="825"/>
    </location>
</feature>
<feature type="region of interest" description="Disordered" evidence="1">
    <location>
        <begin position="273"/>
        <end position="665"/>
    </location>
</feature>
<keyword evidence="4" id="KW-1185">Reference proteome</keyword>
<comment type="caution">
    <text evidence="3">The sequence shown here is derived from an EMBL/GenBank/DDBJ whole genome shotgun (WGS) entry which is preliminary data.</text>
</comment>
<feature type="compositionally biased region" description="Polar residues" evidence="1">
    <location>
        <begin position="402"/>
        <end position="415"/>
    </location>
</feature>
<name>A0ABQ9E3X8_TEGGR</name>
<feature type="compositionally biased region" description="Basic and acidic residues" evidence="1">
    <location>
        <begin position="465"/>
        <end position="483"/>
    </location>
</feature>
<feature type="region of interest" description="Disordered" evidence="1">
    <location>
        <begin position="1"/>
        <end position="51"/>
    </location>
</feature>
<accession>A0ABQ9E3X8</accession>
<evidence type="ECO:0000313" key="4">
    <source>
        <dbReference type="Proteomes" id="UP001217089"/>
    </source>
</evidence>
<feature type="compositionally biased region" description="Basic and acidic residues" evidence="1">
    <location>
        <begin position="168"/>
        <end position="186"/>
    </location>
</feature>
<dbReference type="InterPro" id="IPR028030">
    <property type="entry name" value="DUF4592"/>
</dbReference>
<feature type="compositionally biased region" description="Low complexity" evidence="1">
    <location>
        <begin position="292"/>
        <end position="305"/>
    </location>
</feature>
<organism evidence="3 4">
    <name type="scientific">Tegillarca granosa</name>
    <name type="common">Malaysian cockle</name>
    <name type="synonym">Anadara granosa</name>
    <dbReference type="NCBI Taxonomy" id="220873"/>
    <lineage>
        <taxon>Eukaryota</taxon>
        <taxon>Metazoa</taxon>
        <taxon>Spiralia</taxon>
        <taxon>Lophotrochozoa</taxon>
        <taxon>Mollusca</taxon>
        <taxon>Bivalvia</taxon>
        <taxon>Autobranchia</taxon>
        <taxon>Pteriomorphia</taxon>
        <taxon>Arcoida</taxon>
        <taxon>Arcoidea</taxon>
        <taxon>Arcidae</taxon>
        <taxon>Tegillarca</taxon>
    </lineage>
</organism>
<evidence type="ECO:0000259" key="2">
    <source>
        <dbReference type="Pfam" id="PF15262"/>
    </source>
</evidence>
<feature type="compositionally biased region" description="Low complexity" evidence="1">
    <location>
        <begin position="577"/>
        <end position="589"/>
    </location>
</feature>
<protein>
    <recommendedName>
        <fullName evidence="2">DUF4592 domain-containing protein</fullName>
    </recommendedName>
</protein>
<proteinExistence type="predicted"/>
<feature type="compositionally biased region" description="Polar residues" evidence="1">
    <location>
        <begin position="795"/>
        <end position="807"/>
    </location>
</feature>
<feature type="region of interest" description="Disordered" evidence="1">
    <location>
        <begin position="795"/>
        <end position="830"/>
    </location>
</feature>
<feature type="region of interest" description="Disordered" evidence="1">
    <location>
        <begin position="153"/>
        <end position="228"/>
    </location>
</feature>
<feature type="compositionally biased region" description="Basic and acidic residues" evidence="1">
    <location>
        <begin position="360"/>
        <end position="388"/>
    </location>
</feature>
<dbReference type="EMBL" id="JARBDR010000923">
    <property type="protein sequence ID" value="KAJ8298003.1"/>
    <property type="molecule type" value="Genomic_DNA"/>
</dbReference>
<dbReference type="Pfam" id="PF15262">
    <property type="entry name" value="DUF4592"/>
    <property type="match status" value="1"/>
</dbReference>
<feature type="compositionally biased region" description="Basic and acidic residues" evidence="1">
    <location>
        <begin position="590"/>
        <end position="612"/>
    </location>
</feature>
<feature type="region of interest" description="Disordered" evidence="1">
    <location>
        <begin position="677"/>
        <end position="743"/>
    </location>
</feature>
<feature type="region of interest" description="Disordered" evidence="1">
    <location>
        <begin position="69"/>
        <end position="127"/>
    </location>
</feature>
<feature type="compositionally biased region" description="Basic and acidic residues" evidence="1">
    <location>
        <begin position="219"/>
        <end position="228"/>
    </location>
</feature>
<reference evidence="3 4" key="1">
    <citation type="submission" date="2022-12" db="EMBL/GenBank/DDBJ databases">
        <title>Chromosome-level genome of Tegillarca granosa.</title>
        <authorList>
            <person name="Kim J."/>
        </authorList>
    </citation>
    <scope>NUCLEOTIDE SEQUENCE [LARGE SCALE GENOMIC DNA]</scope>
    <source>
        <strain evidence="3">Teg-2019</strain>
        <tissue evidence="3">Adductor muscle</tissue>
    </source>
</reference>
<evidence type="ECO:0000313" key="3">
    <source>
        <dbReference type="EMBL" id="KAJ8298003.1"/>
    </source>
</evidence>
<feature type="compositionally biased region" description="Basic residues" evidence="1">
    <location>
        <begin position="72"/>
        <end position="91"/>
    </location>
</feature>
<feature type="compositionally biased region" description="Basic and acidic residues" evidence="1">
    <location>
        <begin position="416"/>
        <end position="428"/>
    </location>
</feature>
<feature type="compositionally biased region" description="Basic and acidic residues" evidence="1">
    <location>
        <begin position="521"/>
        <end position="532"/>
    </location>
</feature>
<feature type="compositionally biased region" description="Polar residues" evidence="1">
    <location>
        <begin position="682"/>
        <end position="695"/>
    </location>
</feature>
<feature type="compositionally biased region" description="Basic and acidic residues" evidence="1">
    <location>
        <begin position="716"/>
        <end position="729"/>
    </location>
</feature>
<gene>
    <name evidence="3" type="ORF">KUTeg_024534</name>
</gene>
<feature type="compositionally biased region" description="Basic and acidic residues" evidence="1">
    <location>
        <begin position="103"/>
        <end position="116"/>
    </location>
</feature>